<feature type="non-terminal residue" evidence="2">
    <location>
        <position position="1"/>
    </location>
</feature>
<keyword evidence="1" id="KW-1133">Transmembrane helix</keyword>
<sequence>FFFFFETESRSVTQAGVQWPDLSSLQAPPPGFKRFSCLSLPIAGITGACHHAWLIFVFLVETGFHHVGQAGLEFLTSDPPTSASQSAGITGAISFISFFFFFFFFLRRSLALSPRLECSGAISAHCKLRLPGSRHSPASASQVAGTTGARHHAGLIFCILVETGFHHV</sequence>
<dbReference type="Proteomes" id="UP000009130">
    <property type="component" value="Chromosome 10"/>
</dbReference>
<feature type="non-terminal residue" evidence="2">
    <location>
        <position position="168"/>
    </location>
</feature>
<proteinExistence type="predicted"/>
<dbReference type="PRINTS" id="PR02045">
    <property type="entry name" value="F138DOMAIN"/>
</dbReference>
<keyword evidence="1" id="KW-0812">Transmembrane</keyword>
<dbReference type="PANTHER" id="PTHR12138:SF75">
    <property type="entry name" value="SECRETED PROTEIN"/>
    <property type="match status" value="1"/>
</dbReference>
<dbReference type="EMBL" id="CM001285">
    <property type="protein sequence ID" value="EHH65544.1"/>
    <property type="molecule type" value="Genomic_DNA"/>
</dbReference>
<dbReference type="AlphaFoldDB" id="G7PGY8"/>
<evidence type="ECO:0000313" key="2">
    <source>
        <dbReference type="EMBL" id="EHH65544.1"/>
    </source>
</evidence>
<reference evidence="2" key="1">
    <citation type="journal article" date="2011" name="Nat. Biotechnol.">
        <title>Genome sequencing and comparison of two nonhuman primate animal models, the cynomolgus and Chinese rhesus macaques.</title>
        <authorList>
            <person name="Yan G."/>
            <person name="Zhang G."/>
            <person name="Fang X."/>
            <person name="Zhang Y."/>
            <person name="Li C."/>
            <person name="Ling F."/>
            <person name="Cooper D.N."/>
            <person name="Li Q."/>
            <person name="Li Y."/>
            <person name="van Gool A.J."/>
            <person name="Du H."/>
            <person name="Chen J."/>
            <person name="Chen R."/>
            <person name="Zhang P."/>
            <person name="Huang Z."/>
            <person name="Thompson J.R."/>
            <person name="Meng Y."/>
            <person name="Bai Y."/>
            <person name="Wang J."/>
            <person name="Zhuo M."/>
            <person name="Wang T."/>
            <person name="Huang Y."/>
            <person name="Wei L."/>
            <person name="Li J."/>
            <person name="Wang Z."/>
            <person name="Hu H."/>
            <person name="Yang P."/>
            <person name="Le L."/>
            <person name="Stenson P.D."/>
            <person name="Li B."/>
            <person name="Liu X."/>
            <person name="Ball E.V."/>
            <person name="An N."/>
            <person name="Huang Q."/>
            <person name="Zhang Y."/>
            <person name="Fan W."/>
            <person name="Zhang X."/>
            <person name="Li Y."/>
            <person name="Wang W."/>
            <person name="Katze M.G."/>
            <person name="Su B."/>
            <person name="Nielsen R."/>
            <person name="Yang H."/>
            <person name="Wang J."/>
            <person name="Wang X."/>
            <person name="Wang J."/>
        </authorList>
    </citation>
    <scope>NUCLEOTIDE SEQUENCE [LARGE SCALE GENOMIC DNA]</scope>
    <source>
        <strain evidence="2">CE-4</strain>
    </source>
</reference>
<accession>G7PGY8</accession>
<gene>
    <name evidence="2" type="ORF">EGM_02322</name>
</gene>
<protein>
    <submittedName>
        <fullName evidence="2">Uncharacterized protein</fullName>
    </submittedName>
</protein>
<organism>
    <name type="scientific">Macaca fascicularis</name>
    <name type="common">Crab-eating macaque</name>
    <name type="synonym">Cynomolgus monkey</name>
    <dbReference type="NCBI Taxonomy" id="9541"/>
    <lineage>
        <taxon>Eukaryota</taxon>
        <taxon>Metazoa</taxon>
        <taxon>Chordata</taxon>
        <taxon>Craniata</taxon>
        <taxon>Vertebrata</taxon>
        <taxon>Euteleostomi</taxon>
        <taxon>Mammalia</taxon>
        <taxon>Eutheria</taxon>
        <taxon>Euarchontoglires</taxon>
        <taxon>Primates</taxon>
        <taxon>Haplorrhini</taxon>
        <taxon>Catarrhini</taxon>
        <taxon>Cercopithecidae</taxon>
        <taxon>Cercopithecinae</taxon>
        <taxon>Macaca</taxon>
    </lineage>
</organism>
<keyword evidence="1" id="KW-0472">Membrane</keyword>
<feature type="transmembrane region" description="Helical" evidence="1">
    <location>
        <begin position="87"/>
        <end position="106"/>
    </location>
</feature>
<feature type="transmembrane region" description="Helical" evidence="1">
    <location>
        <begin position="42"/>
        <end position="67"/>
    </location>
</feature>
<dbReference type="PANTHER" id="PTHR12138">
    <property type="entry name" value="PRIMATE-EXPANDED PROTEIN FAMILY"/>
    <property type="match status" value="1"/>
</dbReference>
<name>G7PGY8_MACFA</name>
<evidence type="ECO:0000256" key="1">
    <source>
        <dbReference type="SAM" id="Phobius"/>
    </source>
</evidence>